<dbReference type="EMBL" id="JACGWJ010000813">
    <property type="protein sequence ID" value="KAL0288066.1"/>
    <property type="molecule type" value="Genomic_DNA"/>
</dbReference>
<comment type="caution">
    <text evidence="1">The sequence shown here is derived from an EMBL/GenBank/DDBJ whole genome shotgun (WGS) entry which is preliminary data.</text>
</comment>
<sequence>MRERGAAGGTSKLPDRPNFCRTVELRGDCISTRSSYSELHDVDNRLHATPKYGPMSIIRPLHSADN</sequence>
<accession>A0AAW2J0V5</accession>
<reference evidence="1" key="1">
    <citation type="submission" date="2020-06" db="EMBL/GenBank/DDBJ databases">
        <authorList>
            <person name="Li T."/>
            <person name="Hu X."/>
            <person name="Zhang T."/>
            <person name="Song X."/>
            <person name="Zhang H."/>
            <person name="Dai N."/>
            <person name="Sheng W."/>
            <person name="Hou X."/>
            <person name="Wei L."/>
        </authorList>
    </citation>
    <scope>NUCLEOTIDE SEQUENCE</scope>
    <source>
        <strain evidence="1">G02</strain>
        <tissue evidence="1">Leaf</tissue>
    </source>
</reference>
<dbReference type="AlphaFoldDB" id="A0AAW2J0V5"/>
<protein>
    <submittedName>
        <fullName evidence="1">Uncharacterized protein</fullName>
    </submittedName>
</protein>
<proteinExistence type="predicted"/>
<organism evidence="1">
    <name type="scientific">Sesamum radiatum</name>
    <name type="common">Black benniseed</name>
    <dbReference type="NCBI Taxonomy" id="300843"/>
    <lineage>
        <taxon>Eukaryota</taxon>
        <taxon>Viridiplantae</taxon>
        <taxon>Streptophyta</taxon>
        <taxon>Embryophyta</taxon>
        <taxon>Tracheophyta</taxon>
        <taxon>Spermatophyta</taxon>
        <taxon>Magnoliopsida</taxon>
        <taxon>eudicotyledons</taxon>
        <taxon>Gunneridae</taxon>
        <taxon>Pentapetalae</taxon>
        <taxon>asterids</taxon>
        <taxon>lamiids</taxon>
        <taxon>Lamiales</taxon>
        <taxon>Pedaliaceae</taxon>
        <taxon>Sesamum</taxon>
    </lineage>
</organism>
<evidence type="ECO:0000313" key="1">
    <source>
        <dbReference type="EMBL" id="KAL0288066.1"/>
    </source>
</evidence>
<name>A0AAW2J0V5_SESRA</name>
<gene>
    <name evidence="1" type="ORF">Sradi_7108000</name>
</gene>
<reference evidence="1" key="2">
    <citation type="journal article" date="2024" name="Plant">
        <title>Genomic evolution and insights into agronomic trait innovations of Sesamum species.</title>
        <authorList>
            <person name="Miao H."/>
            <person name="Wang L."/>
            <person name="Qu L."/>
            <person name="Liu H."/>
            <person name="Sun Y."/>
            <person name="Le M."/>
            <person name="Wang Q."/>
            <person name="Wei S."/>
            <person name="Zheng Y."/>
            <person name="Lin W."/>
            <person name="Duan Y."/>
            <person name="Cao H."/>
            <person name="Xiong S."/>
            <person name="Wang X."/>
            <person name="Wei L."/>
            <person name="Li C."/>
            <person name="Ma Q."/>
            <person name="Ju M."/>
            <person name="Zhao R."/>
            <person name="Li G."/>
            <person name="Mu C."/>
            <person name="Tian Q."/>
            <person name="Mei H."/>
            <person name="Zhang T."/>
            <person name="Gao T."/>
            <person name="Zhang H."/>
        </authorList>
    </citation>
    <scope>NUCLEOTIDE SEQUENCE</scope>
    <source>
        <strain evidence="1">G02</strain>
    </source>
</reference>